<proteinExistence type="predicted"/>
<sequence>MQPFLYPKQKAEALEERHADPEVLLEHIKAEVTQELVPIIKEEGRDKLFFFTKLNYPEFKIQLDVPCESQIVYHDTTRVERFSEESDPTRKVISRIERAVLNSKPNPRSCEETKRIVKEGTDTLFTYRDYEMGNYRRMLDSMSEHQHATTLTHQELQHFFLQNETLREEEDHKRQAEKAKSMEALASDLAKAKQDLPITDSQGSELESLTSKEKWSEYLATKCNIPVEEQKQWSKQLFTIESAALANRDPYTRVHREHAPNFEVRGLLKLAEISMRQVIDNPI</sequence>
<comment type="caution">
    <text evidence="1">The sequence shown here is derived from an EMBL/GenBank/DDBJ whole genome shotgun (WGS) entry which is preliminary data.</text>
</comment>
<organism evidence="1 2">
    <name type="scientific">Fusarium mundagurra</name>
    <dbReference type="NCBI Taxonomy" id="1567541"/>
    <lineage>
        <taxon>Eukaryota</taxon>
        <taxon>Fungi</taxon>
        <taxon>Dikarya</taxon>
        <taxon>Ascomycota</taxon>
        <taxon>Pezizomycotina</taxon>
        <taxon>Sordariomycetes</taxon>
        <taxon>Hypocreomycetidae</taxon>
        <taxon>Hypocreales</taxon>
        <taxon>Nectriaceae</taxon>
        <taxon>Fusarium</taxon>
        <taxon>Fusarium fujikuroi species complex</taxon>
    </lineage>
</organism>
<dbReference type="Proteomes" id="UP000544331">
    <property type="component" value="Unassembled WGS sequence"/>
</dbReference>
<dbReference type="AlphaFoldDB" id="A0A8H6DM13"/>
<dbReference type="OrthoDB" id="5085581at2759"/>
<keyword evidence="2" id="KW-1185">Reference proteome</keyword>
<dbReference type="EMBL" id="JAAOAN010000088">
    <property type="protein sequence ID" value="KAF5722381.1"/>
    <property type="molecule type" value="Genomic_DNA"/>
</dbReference>
<evidence type="ECO:0000313" key="2">
    <source>
        <dbReference type="Proteomes" id="UP000544331"/>
    </source>
</evidence>
<reference evidence="1 2" key="1">
    <citation type="submission" date="2020-05" db="EMBL/GenBank/DDBJ databases">
        <title>Identification and distribution of gene clusters putatively required for synthesis of sphingolipid metabolism inhibitors in phylogenetically diverse species of the filamentous fungus Fusarium.</title>
        <authorList>
            <person name="Kim H.-S."/>
            <person name="Busman M."/>
            <person name="Brown D.W."/>
            <person name="Divon H."/>
            <person name="Uhlig S."/>
            <person name="Proctor R.H."/>
        </authorList>
    </citation>
    <scope>NUCLEOTIDE SEQUENCE [LARGE SCALE GENOMIC DNA]</scope>
    <source>
        <strain evidence="1 2">NRRL 66235</strain>
    </source>
</reference>
<gene>
    <name evidence="1" type="ORF">FMUND_2893</name>
</gene>
<name>A0A8H6DM13_9HYPO</name>
<protein>
    <submittedName>
        <fullName evidence="1">Uncharacterized protein</fullName>
    </submittedName>
</protein>
<evidence type="ECO:0000313" key="1">
    <source>
        <dbReference type="EMBL" id="KAF5722381.1"/>
    </source>
</evidence>
<accession>A0A8H6DM13</accession>